<sequence>MITIIIGYRLCPLYSKSCF</sequence>
<dbReference type="EMBL" id="GGEC01002566">
    <property type="protein sequence ID" value="MBW83049.1"/>
    <property type="molecule type" value="Transcribed_RNA"/>
</dbReference>
<organism evidence="1">
    <name type="scientific">Rhizophora mucronata</name>
    <name type="common">Asiatic mangrove</name>
    <dbReference type="NCBI Taxonomy" id="61149"/>
    <lineage>
        <taxon>Eukaryota</taxon>
        <taxon>Viridiplantae</taxon>
        <taxon>Streptophyta</taxon>
        <taxon>Embryophyta</taxon>
        <taxon>Tracheophyta</taxon>
        <taxon>Spermatophyta</taxon>
        <taxon>Magnoliopsida</taxon>
        <taxon>eudicotyledons</taxon>
        <taxon>Gunneridae</taxon>
        <taxon>Pentapetalae</taxon>
        <taxon>rosids</taxon>
        <taxon>fabids</taxon>
        <taxon>Malpighiales</taxon>
        <taxon>Rhizophoraceae</taxon>
        <taxon>Rhizophora</taxon>
    </lineage>
</organism>
<name>A0A2P2IPA4_RHIMU</name>
<accession>A0A2P2IPA4</accession>
<dbReference type="AlphaFoldDB" id="A0A2P2IPA4"/>
<protein>
    <submittedName>
        <fullName evidence="1">Uncharacterized protein</fullName>
    </submittedName>
</protein>
<proteinExistence type="predicted"/>
<evidence type="ECO:0000313" key="1">
    <source>
        <dbReference type="EMBL" id="MBW83049.1"/>
    </source>
</evidence>
<reference evidence="1" key="1">
    <citation type="submission" date="2018-02" db="EMBL/GenBank/DDBJ databases">
        <title>Rhizophora mucronata_Transcriptome.</title>
        <authorList>
            <person name="Meera S.P."/>
            <person name="Sreeshan A."/>
            <person name="Augustine A."/>
        </authorList>
    </citation>
    <scope>NUCLEOTIDE SEQUENCE</scope>
    <source>
        <tissue evidence="1">Leaf</tissue>
    </source>
</reference>